<keyword evidence="1" id="KW-1133">Transmembrane helix</keyword>
<feature type="transmembrane region" description="Helical" evidence="1">
    <location>
        <begin position="111"/>
        <end position="131"/>
    </location>
</feature>
<evidence type="ECO:0008006" key="4">
    <source>
        <dbReference type="Google" id="ProtNLM"/>
    </source>
</evidence>
<reference evidence="2" key="1">
    <citation type="journal article" date="2020" name="Stud. Mycol.">
        <title>101 Dothideomycetes genomes: a test case for predicting lifestyles and emergence of pathogens.</title>
        <authorList>
            <person name="Haridas S."/>
            <person name="Albert R."/>
            <person name="Binder M."/>
            <person name="Bloem J."/>
            <person name="Labutti K."/>
            <person name="Salamov A."/>
            <person name="Andreopoulos B."/>
            <person name="Baker S."/>
            <person name="Barry K."/>
            <person name="Bills G."/>
            <person name="Bluhm B."/>
            <person name="Cannon C."/>
            <person name="Castanera R."/>
            <person name="Culley D."/>
            <person name="Daum C."/>
            <person name="Ezra D."/>
            <person name="Gonzalez J."/>
            <person name="Henrissat B."/>
            <person name="Kuo A."/>
            <person name="Liang C."/>
            <person name="Lipzen A."/>
            <person name="Lutzoni F."/>
            <person name="Magnuson J."/>
            <person name="Mondo S."/>
            <person name="Nolan M."/>
            <person name="Ohm R."/>
            <person name="Pangilinan J."/>
            <person name="Park H.-J."/>
            <person name="Ramirez L."/>
            <person name="Alfaro M."/>
            <person name="Sun H."/>
            <person name="Tritt A."/>
            <person name="Yoshinaga Y."/>
            <person name="Zwiers L.-H."/>
            <person name="Turgeon B."/>
            <person name="Goodwin S."/>
            <person name="Spatafora J."/>
            <person name="Crous P."/>
            <person name="Grigoriev I."/>
        </authorList>
    </citation>
    <scope>NUCLEOTIDE SEQUENCE</scope>
    <source>
        <strain evidence="2">CBS 473.64</strain>
    </source>
</reference>
<gene>
    <name evidence="2" type="ORF">P280DRAFT_487000</name>
</gene>
<proteinExistence type="predicted"/>
<organism evidence="2 3">
    <name type="scientific">Massarina eburnea CBS 473.64</name>
    <dbReference type="NCBI Taxonomy" id="1395130"/>
    <lineage>
        <taxon>Eukaryota</taxon>
        <taxon>Fungi</taxon>
        <taxon>Dikarya</taxon>
        <taxon>Ascomycota</taxon>
        <taxon>Pezizomycotina</taxon>
        <taxon>Dothideomycetes</taxon>
        <taxon>Pleosporomycetidae</taxon>
        <taxon>Pleosporales</taxon>
        <taxon>Massarineae</taxon>
        <taxon>Massarinaceae</taxon>
        <taxon>Massarina</taxon>
    </lineage>
</organism>
<dbReference type="GO" id="GO:0016020">
    <property type="term" value="C:membrane"/>
    <property type="evidence" value="ECO:0007669"/>
    <property type="project" value="TreeGrafter"/>
</dbReference>
<dbReference type="EMBL" id="MU006777">
    <property type="protein sequence ID" value="KAF2645960.1"/>
    <property type="molecule type" value="Genomic_DNA"/>
</dbReference>
<dbReference type="PANTHER" id="PTHR12242">
    <property type="entry name" value="OS02G0130600 PROTEIN-RELATED"/>
    <property type="match status" value="1"/>
</dbReference>
<evidence type="ECO:0000313" key="2">
    <source>
        <dbReference type="EMBL" id="KAF2645960.1"/>
    </source>
</evidence>
<keyword evidence="1" id="KW-0472">Membrane</keyword>
<feature type="transmembrane region" description="Helical" evidence="1">
    <location>
        <begin position="213"/>
        <end position="235"/>
    </location>
</feature>
<evidence type="ECO:0000313" key="3">
    <source>
        <dbReference type="Proteomes" id="UP000799753"/>
    </source>
</evidence>
<keyword evidence="3" id="KW-1185">Reference proteome</keyword>
<accession>A0A6A6SEK0</accession>
<dbReference type="PANTHER" id="PTHR12242:SF1">
    <property type="entry name" value="MYND-TYPE DOMAIN-CONTAINING PROTEIN"/>
    <property type="match status" value="1"/>
</dbReference>
<evidence type="ECO:0000256" key="1">
    <source>
        <dbReference type="SAM" id="Phobius"/>
    </source>
</evidence>
<dbReference type="AlphaFoldDB" id="A0A6A6SEK0"/>
<dbReference type="Proteomes" id="UP000799753">
    <property type="component" value="Unassembled WGS sequence"/>
</dbReference>
<sequence>MAIFRRSTSGAEFDSTHRFVTSWILPPAALFFVRAVLSIYAFTTLFFILAWHGTHNDILEARQSFSYFTVLTYWGLAFYYGFAAIHTASYWRTGTPFLARWPRALQIAHSVFYTTVVVYPFIVTAIFWAILVPKDGFPSMFETWSNTSQHAMNAGFALFEVVFPRTEPLPWSHLIPVVIILAMYLSLAYLTHVTQGFYPYSFLDLQTNSSGKVGAYIVGVLVAALVVFLIVRYLIWLRVWVTERKLGKLGKYSDRRPGRLRMDEEEGKIKMDAITFRGIV</sequence>
<name>A0A6A6SEK0_9PLEO</name>
<feature type="transmembrane region" description="Helical" evidence="1">
    <location>
        <begin position="174"/>
        <end position="193"/>
    </location>
</feature>
<dbReference type="OrthoDB" id="419711at2759"/>
<protein>
    <recommendedName>
        <fullName evidence="4">FAR-17a/AIG1-like protein</fullName>
    </recommendedName>
</protein>
<keyword evidence="1" id="KW-0812">Transmembrane</keyword>
<feature type="transmembrane region" description="Helical" evidence="1">
    <location>
        <begin position="65"/>
        <end position="91"/>
    </location>
</feature>
<feature type="transmembrane region" description="Helical" evidence="1">
    <location>
        <begin position="31"/>
        <end position="53"/>
    </location>
</feature>